<protein>
    <recommendedName>
        <fullName evidence="3">Phage protein D</fullName>
    </recommendedName>
</protein>
<keyword evidence="2" id="KW-1185">Reference proteome</keyword>
<sequence length="370" mass="40314">MVVNSVRLQLMIGATIPLPAPYAVVDALVSIEVTNRDEERDGFQMTFSLGKDSLLDYGLLFSGILDPPNRVIITVIIGVLPQVLIDGIITNHQFLPSNQPGESRLIVTGEDISLKLDLEEKNATYPNQPDSVIITRLVASYATLGLIPKVTPTTDIPIQIDRIPTQQGTDLNYIQQLARHNSFVFYIEPIAPGVNTAYWGIDNRLGLPQPALTMNMGANTNVDTPITFNFNALGPAQPQVTIVEPFTKLAIPIPVPSGLRPPLASKPAMPLRKTLPRNTANLNPTQAALRAVSSASQSSDALTATGEVDTVRYGRALRSRRLVGVRGVGFNYDGIYYVKQVTHRIERGKYKQSFTLTREGRGALTPAVVP</sequence>
<gene>
    <name evidence="1" type="ORF">ICL16_15145</name>
</gene>
<dbReference type="Proteomes" id="UP000629098">
    <property type="component" value="Unassembled WGS sequence"/>
</dbReference>
<evidence type="ECO:0000313" key="1">
    <source>
        <dbReference type="EMBL" id="MBD2773371.1"/>
    </source>
</evidence>
<organism evidence="1 2">
    <name type="scientific">Iningainema tapete BLCC-T55</name>
    <dbReference type="NCBI Taxonomy" id="2748662"/>
    <lineage>
        <taxon>Bacteria</taxon>
        <taxon>Bacillati</taxon>
        <taxon>Cyanobacteriota</taxon>
        <taxon>Cyanophyceae</taxon>
        <taxon>Nostocales</taxon>
        <taxon>Scytonemataceae</taxon>
        <taxon>Iningainema tapete</taxon>
    </lineage>
</organism>
<proteinExistence type="predicted"/>
<reference evidence="1" key="1">
    <citation type="submission" date="2020-09" db="EMBL/GenBank/DDBJ databases">
        <title>Iningainema tapete sp. nov. (Scytonemataceae, Cyanobacteria) from greenhouses in central Florida (USA) produces two types of nodularin with biosynthetic potential for microcystin-LR and anabaenopeptins.</title>
        <authorList>
            <person name="Berthold D.E."/>
            <person name="Lefler F.W."/>
            <person name="Huang I.-S."/>
            <person name="Abdulla H."/>
            <person name="Zimba P.V."/>
            <person name="Laughinghouse H.D. IV."/>
        </authorList>
    </citation>
    <scope>NUCLEOTIDE SEQUENCE</scope>
    <source>
        <strain evidence="1">BLCCT55</strain>
    </source>
</reference>
<evidence type="ECO:0008006" key="3">
    <source>
        <dbReference type="Google" id="ProtNLM"/>
    </source>
</evidence>
<dbReference type="RefSeq" id="WP_190829121.1">
    <property type="nucleotide sequence ID" value="NZ_CAWPPI010000053.1"/>
</dbReference>
<dbReference type="AlphaFoldDB" id="A0A8J7C7L5"/>
<dbReference type="SUPFAM" id="SSF69279">
    <property type="entry name" value="Phage tail proteins"/>
    <property type="match status" value="1"/>
</dbReference>
<name>A0A8J7C7L5_9CYAN</name>
<evidence type="ECO:0000313" key="2">
    <source>
        <dbReference type="Proteomes" id="UP000629098"/>
    </source>
</evidence>
<dbReference type="EMBL" id="JACXAE010000053">
    <property type="protein sequence ID" value="MBD2773371.1"/>
    <property type="molecule type" value="Genomic_DNA"/>
</dbReference>
<accession>A0A8J7C7L5</accession>
<comment type="caution">
    <text evidence="1">The sequence shown here is derived from an EMBL/GenBank/DDBJ whole genome shotgun (WGS) entry which is preliminary data.</text>
</comment>